<dbReference type="EMBL" id="CAUYUJ010022392">
    <property type="protein sequence ID" value="CAK0910413.1"/>
    <property type="molecule type" value="Genomic_DNA"/>
</dbReference>
<feature type="compositionally biased region" description="Low complexity" evidence="1">
    <location>
        <begin position="104"/>
        <end position="122"/>
    </location>
</feature>
<reference evidence="2" key="1">
    <citation type="submission" date="2023-10" db="EMBL/GenBank/DDBJ databases">
        <authorList>
            <person name="Chen Y."/>
            <person name="Shah S."/>
            <person name="Dougan E. K."/>
            <person name="Thang M."/>
            <person name="Chan C."/>
        </authorList>
    </citation>
    <scope>NUCLEOTIDE SEQUENCE [LARGE SCALE GENOMIC DNA]</scope>
</reference>
<accession>A0ABN9YH76</accession>
<keyword evidence="3" id="KW-1185">Reference proteome</keyword>
<sequence>ESQSSLASRRRSTSSSRGHLARAPSRLQAGRSARSSPRASLELLQSSWRLDGFGDEVVTPTELGGVWAKAAAAASGRALTSQELDLVAAAVENTFDLLDVGESGTISVSGSGSTRPCSSCSRPGRRPRRR</sequence>
<evidence type="ECO:0000313" key="2">
    <source>
        <dbReference type="EMBL" id="CAK0910413.1"/>
    </source>
</evidence>
<evidence type="ECO:0008006" key="4">
    <source>
        <dbReference type="Google" id="ProtNLM"/>
    </source>
</evidence>
<comment type="caution">
    <text evidence="2">The sequence shown here is derived from an EMBL/GenBank/DDBJ whole genome shotgun (WGS) entry which is preliminary data.</text>
</comment>
<feature type="region of interest" description="Disordered" evidence="1">
    <location>
        <begin position="104"/>
        <end position="130"/>
    </location>
</feature>
<evidence type="ECO:0000256" key="1">
    <source>
        <dbReference type="SAM" id="MobiDB-lite"/>
    </source>
</evidence>
<name>A0ABN9YH76_9DINO</name>
<evidence type="ECO:0000313" key="3">
    <source>
        <dbReference type="Proteomes" id="UP001189429"/>
    </source>
</evidence>
<feature type="non-terminal residue" evidence="2">
    <location>
        <position position="1"/>
    </location>
</feature>
<proteinExistence type="predicted"/>
<feature type="compositionally biased region" description="Low complexity" evidence="1">
    <location>
        <begin position="29"/>
        <end position="38"/>
    </location>
</feature>
<organism evidence="2 3">
    <name type="scientific">Prorocentrum cordatum</name>
    <dbReference type="NCBI Taxonomy" id="2364126"/>
    <lineage>
        <taxon>Eukaryota</taxon>
        <taxon>Sar</taxon>
        <taxon>Alveolata</taxon>
        <taxon>Dinophyceae</taxon>
        <taxon>Prorocentrales</taxon>
        <taxon>Prorocentraceae</taxon>
        <taxon>Prorocentrum</taxon>
    </lineage>
</organism>
<gene>
    <name evidence="2" type="ORF">PCOR1329_LOCUS84608</name>
</gene>
<dbReference type="Proteomes" id="UP001189429">
    <property type="component" value="Unassembled WGS sequence"/>
</dbReference>
<feature type="region of interest" description="Disordered" evidence="1">
    <location>
        <begin position="1"/>
        <end position="38"/>
    </location>
</feature>
<protein>
    <recommendedName>
        <fullName evidence="4">Calmodulin</fullName>
    </recommendedName>
</protein>
<feature type="compositionally biased region" description="Low complexity" evidence="1">
    <location>
        <begin position="1"/>
        <end position="17"/>
    </location>
</feature>